<sequence length="158" mass="17642">MAKEKATFGAGCFWGVEARFGEITGVIDTAVGYEGGDLEHPTYKEVCTDRTGHAEVVGVTFDPSRVSYETLLDAFFALHDPTQVNRQGPDWGTQYRSVIFTHTNEQFAQARAKIAELSAAGSYRKPIATQVVPSTTFWKAEEYHQRYLEKRGMVSCHI</sequence>
<comment type="function">
    <text evidence="4">Has an important function as a repair enzyme for proteins that have been inactivated by oxidation. Catalyzes the reversible oxidation-reduction of methionine sulfoxide in proteins to methionine.</text>
</comment>
<dbReference type="Pfam" id="PF01625">
    <property type="entry name" value="PMSR"/>
    <property type="match status" value="1"/>
</dbReference>
<dbReference type="Gene3D" id="3.30.1060.10">
    <property type="entry name" value="Peptide methionine sulphoxide reductase MsrA"/>
    <property type="match status" value="1"/>
</dbReference>
<gene>
    <name evidence="4" type="primary">msrA</name>
    <name evidence="6" type="ORF">HDF10_001556</name>
</gene>
<dbReference type="SUPFAM" id="SSF55068">
    <property type="entry name" value="Peptide methionine sulfoxide reductase"/>
    <property type="match status" value="1"/>
</dbReference>
<evidence type="ECO:0000256" key="3">
    <source>
        <dbReference type="ARBA" id="ARBA00048782"/>
    </source>
</evidence>
<comment type="catalytic activity">
    <reaction evidence="2 4">
        <text>L-methionyl-[protein] + [thioredoxin]-disulfide + H2O = L-methionyl-(S)-S-oxide-[protein] + [thioredoxin]-dithiol</text>
        <dbReference type="Rhea" id="RHEA:14217"/>
        <dbReference type="Rhea" id="RHEA-COMP:10698"/>
        <dbReference type="Rhea" id="RHEA-COMP:10700"/>
        <dbReference type="Rhea" id="RHEA-COMP:12313"/>
        <dbReference type="Rhea" id="RHEA-COMP:12315"/>
        <dbReference type="ChEBI" id="CHEBI:15377"/>
        <dbReference type="ChEBI" id="CHEBI:16044"/>
        <dbReference type="ChEBI" id="CHEBI:29950"/>
        <dbReference type="ChEBI" id="CHEBI:44120"/>
        <dbReference type="ChEBI" id="CHEBI:50058"/>
        <dbReference type="EC" id="1.8.4.11"/>
    </reaction>
</comment>
<dbReference type="AlphaFoldDB" id="A0A7W8J8P0"/>
<evidence type="ECO:0000256" key="1">
    <source>
        <dbReference type="ARBA" id="ARBA00023002"/>
    </source>
</evidence>
<dbReference type="EC" id="1.8.4.11" evidence="4"/>
<comment type="caution">
    <text evidence="6">The sequence shown here is derived from an EMBL/GenBank/DDBJ whole genome shotgun (WGS) entry which is preliminary data.</text>
</comment>
<keyword evidence="1 4" id="KW-0560">Oxidoreductase</keyword>
<name>A0A7W8J8P0_9BACT</name>
<comment type="similarity">
    <text evidence="4">Belongs to the MsrA Met sulfoxide reductase family.</text>
</comment>
<proteinExistence type="inferred from homology"/>
<dbReference type="HAMAP" id="MF_01401">
    <property type="entry name" value="MsrA"/>
    <property type="match status" value="1"/>
</dbReference>
<feature type="active site" evidence="4">
    <location>
        <position position="12"/>
    </location>
</feature>
<organism evidence="6 7">
    <name type="scientific">Tunturiibacter lichenicola</name>
    <dbReference type="NCBI Taxonomy" id="2051959"/>
    <lineage>
        <taxon>Bacteria</taxon>
        <taxon>Pseudomonadati</taxon>
        <taxon>Acidobacteriota</taxon>
        <taxon>Terriglobia</taxon>
        <taxon>Terriglobales</taxon>
        <taxon>Acidobacteriaceae</taxon>
        <taxon>Tunturiibacter</taxon>
    </lineage>
</organism>
<reference evidence="6 7" key="1">
    <citation type="submission" date="2020-08" db="EMBL/GenBank/DDBJ databases">
        <title>Genomic Encyclopedia of Type Strains, Phase IV (KMG-V): Genome sequencing to study the core and pangenomes of soil and plant-associated prokaryotes.</title>
        <authorList>
            <person name="Whitman W."/>
        </authorList>
    </citation>
    <scope>NUCLEOTIDE SEQUENCE [LARGE SCALE GENOMIC DNA]</scope>
    <source>
        <strain evidence="6 7">M8US30</strain>
    </source>
</reference>
<dbReference type="GO" id="GO:0008113">
    <property type="term" value="F:peptide-methionine (S)-S-oxide reductase activity"/>
    <property type="evidence" value="ECO:0007669"/>
    <property type="project" value="UniProtKB-UniRule"/>
</dbReference>
<evidence type="ECO:0000259" key="5">
    <source>
        <dbReference type="Pfam" id="PF01625"/>
    </source>
</evidence>
<comment type="catalytic activity">
    <reaction evidence="3 4">
        <text>[thioredoxin]-disulfide + L-methionine + H2O = L-methionine (S)-S-oxide + [thioredoxin]-dithiol</text>
        <dbReference type="Rhea" id="RHEA:19993"/>
        <dbReference type="Rhea" id="RHEA-COMP:10698"/>
        <dbReference type="Rhea" id="RHEA-COMP:10700"/>
        <dbReference type="ChEBI" id="CHEBI:15377"/>
        <dbReference type="ChEBI" id="CHEBI:29950"/>
        <dbReference type="ChEBI" id="CHEBI:50058"/>
        <dbReference type="ChEBI" id="CHEBI:57844"/>
        <dbReference type="ChEBI" id="CHEBI:58772"/>
        <dbReference type="EC" id="1.8.4.11"/>
    </reaction>
</comment>
<dbReference type="PANTHER" id="PTHR43774">
    <property type="entry name" value="PEPTIDE METHIONINE SULFOXIDE REDUCTASE"/>
    <property type="match status" value="1"/>
</dbReference>
<evidence type="ECO:0000313" key="7">
    <source>
        <dbReference type="Proteomes" id="UP000569092"/>
    </source>
</evidence>
<evidence type="ECO:0000256" key="2">
    <source>
        <dbReference type="ARBA" id="ARBA00047806"/>
    </source>
</evidence>
<dbReference type="PANTHER" id="PTHR43774:SF1">
    <property type="entry name" value="PEPTIDE METHIONINE SULFOXIDE REDUCTASE MSRA 2"/>
    <property type="match status" value="1"/>
</dbReference>
<feature type="domain" description="Peptide methionine sulphoxide reductase MsrA" evidence="5">
    <location>
        <begin position="5"/>
        <end position="156"/>
    </location>
</feature>
<accession>A0A7W8J8P0</accession>
<dbReference type="InterPro" id="IPR036509">
    <property type="entry name" value="Met_Sox_Rdtase_MsrA_sf"/>
</dbReference>
<dbReference type="InterPro" id="IPR002569">
    <property type="entry name" value="Met_Sox_Rdtase_MsrA_dom"/>
</dbReference>
<evidence type="ECO:0000313" key="6">
    <source>
        <dbReference type="EMBL" id="MBB5343581.1"/>
    </source>
</evidence>
<protein>
    <recommendedName>
        <fullName evidence="4">Peptide methionine sulfoxide reductase MsrA</fullName>
        <shortName evidence="4">Protein-methionine-S-oxide reductase</shortName>
        <ecNumber evidence="4">1.8.4.11</ecNumber>
    </recommendedName>
    <alternativeName>
        <fullName evidence="4">Peptide-methionine (S)-S-oxide reductase</fullName>
        <shortName evidence="4">Peptide Met(O) reductase</shortName>
    </alternativeName>
</protein>
<dbReference type="NCBIfam" id="TIGR00401">
    <property type="entry name" value="msrA"/>
    <property type="match status" value="1"/>
</dbReference>
<dbReference type="Proteomes" id="UP000569092">
    <property type="component" value="Unassembled WGS sequence"/>
</dbReference>
<evidence type="ECO:0000256" key="4">
    <source>
        <dbReference type="HAMAP-Rule" id="MF_01401"/>
    </source>
</evidence>
<dbReference type="EMBL" id="JACHDZ010000002">
    <property type="protein sequence ID" value="MBB5343581.1"/>
    <property type="molecule type" value="Genomic_DNA"/>
</dbReference>